<comment type="caution">
    <text evidence="13">The sequence shown here is derived from an EMBL/GenBank/DDBJ whole genome shotgun (WGS) entry which is preliminary data.</text>
</comment>
<evidence type="ECO:0000256" key="1">
    <source>
        <dbReference type="ARBA" id="ARBA00004377"/>
    </source>
</evidence>
<dbReference type="InterPro" id="IPR007812">
    <property type="entry name" value="T2SS_protein-GspL"/>
</dbReference>
<dbReference type="InterPro" id="IPR025691">
    <property type="entry name" value="GspL_pp_dom"/>
</dbReference>
<sequence length="367" mass="39081">MARHLIALLPAEGEAWRFAAVGAGDITLLPPHEKPASSDGVTVVVPATEVAVATVRLVGTRRADWLRTARFAVEDDISVPVENLHAAIGQRSGAGDEGTVCMVAREVMDGWMQRLTEAGLEDARLVADVTLLEAGSPPLDMGSHIIVSAEDRRFAIDKSLPSDLVSALIQRAGQEPEVVDDPLLALAQRFSAGETGIDLRQADYARKAELPIDLKRFRLLAGLAVVCALAWGAYTFASILAMNQLEAVLDRQTRASFAAMYPGQPVPSNIVAAVRERSGSAQTPVAGFREMAGVLYAALANQEGVRLSSLRYDADTGQLQAKLVYSAFGDDETLKNAIETGGLSVRLGDARVEDGRVVGDLILEQAS</sequence>
<keyword evidence="3" id="KW-0813">Transport</keyword>
<dbReference type="InterPro" id="IPR043129">
    <property type="entry name" value="ATPase_NBD"/>
</dbReference>
<evidence type="ECO:0000256" key="2">
    <source>
        <dbReference type="ARBA" id="ARBA00005318"/>
    </source>
</evidence>
<evidence type="ECO:0000256" key="3">
    <source>
        <dbReference type="ARBA" id="ARBA00022448"/>
    </source>
</evidence>
<dbReference type="eggNOG" id="COG3297">
    <property type="taxonomic scope" value="Bacteria"/>
</dbReference>
<evidence type="ECO:0000256" key="10">
    <source>
        <dbReference type="SAM" id="Phobius"/>
    </source>
</evidence>
<keyword evidence="4" id="KW-1003">Cell membrane</keyword>
<dbReference type="NCBIfam" id="TIGR01709">
    <property type="entry name" value="typeII_sec_gspL"/>
    <property type="match status" value="1"/>
</dbReference>
<dbReference type="Pfam" id="PF05134">
    <property type="entry name" value="T2SSL"/>
    <property type="match status" value="1"/>
</dbReference>
<gene>
    <name evidence="13" type="ORF">HAD_14169</name>
</gene>
<dbReference type="SUPFAM" id="SSF53067">
    <property type="entry name" value="Actin-like ATPase domain"/>
    <property type="match status" value="1"/>
</dbReference>
<keyword evidence="6 10" id="KW-0812">Transmembrane</keyword>
<dbReference type="Proteomes" id="UP000027446">
    <property type="component" value="Unassembled WGS sequence"/>
</dbReference>
<dbReference type="OrthoDB" id="8479085at2"/>
<protein>
    <submittedName>
        <fullName evidence="13">General secretion pathway protein L</fullName>
    </submittedName>
</protein>
<dbReference type="GO" id="GO:0005886">
    <property type="term" value="C:plasma membrane"/>
    <property type="evidence" value="ECO:0007669"/>
    <property type="project" value="UniProtKB-SubCell"/>
</dbReference>
<comment type="similarity">
    <text evidence="2">Belongs to the GSP L family.</text>
</comment>
<keyword evidence="5" id="KW-0997">Cell inner membrane</keyword>
<dbReference type="PIRSF" id="PIRSF015761">
    <property type="entry name" value="Protein_L"/>
    <property type="match status" value="1"/>
</dbReference>
<reference evidence="13 14" key="1">
    <citation type="journal article" date="2014" name="Antonie Van Leeuwenhoek">
        <title>Hyphomonas beringensis sp. nov. and Hyphomonas chukchiensis sp. nov., isolated from surface seawater of the Bering Sea and Chukchi Sea.</title>
        <authorList>
            <person name="Li C."/>
            <person name="Lai Q."/>
            <person name="Li G."/>
            <person name="Dong C."/>
            <person name="Wang J."/>
            <person name="Liao Y."/>
            <person name="Shao Z."/>
        </authorList>
    </citation>
    <scope>NUCLEOTIDE SEQUENCE [LARGE SCALE GENOMIC DNA]</scope>
    <source>
        <strain evidence="13 14">MHS-3</strain>
    </source>
</reference>
<evidence type="ECO:0000256" key="8">
    <source>
        <dbReference type="ARBA" id="ARBA00022989"/>
    </source>
</evidence>
<evidence type="ECO:0000313" key="14">
    <source>
        <dbReference type="Proteomes" id="UP000027446"/>
    </source>
</evidence>
<dbReference type="STRING" id="1280949.HAD_14169"/>
<accession>A0A069E297</accession>
<evidence type="ECO:0000256" key="7">
    <source>
        <dbReference type="ARBA" id="ARBA00022927"/>
    </source>
</evidence>
<dbReference type="RefSeq" id="WP_035572790.1">
    <property type="nucleotide sequence ID" value="NZ_ARYH01000002.1"/>
</dbReference>
<dbReference type="Pfam" id="PF12693">
    <property type="entry name" value="GspL_C"/>
    <property type="match status" value="1"/>
</dbReference>
<dbReference type="EMBL" id="ARYH01000002">
    <property type="protein sequence ID" value="KCZ83754.1"/>
    <property type="molecule type" value="Genomic_DNA"/>
</dbReference>
<dbReference type="AlphaFoldDB" id="A0A069E297"/>
<dbReference type="Gene3D" id="3.30.1360.100">
    <property type="entry name" value="General secretion pathway protein M, EpsM"/>
    <property type="match status" value="1"/>
</dbReference>
<evidence type="ECO:0000256" key="4">
    <source>
        <dbReference type="ARBA" id="ARBA00022475"/>
    </source>
</evidence>
<dbReference type="InterPro" id="IPR024230">
    <property type="entry name" value="GspL_cyto_dom"/>
</dbReference>
<evidence type="ECO:0000256" key="9">
    <source>
        <dbReference type="ARBA" id="ARBA00023136"/>
    </source>
</evidence>
<dbReference type="GO" id="GO:0009276">
    <property type="term" value="C:Gram-negative-bacterium-type cell wall"/>
    <property type="evidence" value="ECO:0007669"/>
    <property type="project" value="InterPro"/>
</dbReference>
<evidence type="ECO:0000256" key="6">
    <source>
        <dbReference type="ARBA" id="ARBA00022692"/>
    </source>
</evidence>
<feature type="domain" description="GspL cytoplasmic actin-ATPase-like" evidence="11">
    <location>
        <begin position="36"/>
        <end position="132"/>
    </location>
</feature>
<comment type="subcellular location">
    <subcellularLocation>
        <location evidence="1">Cell inner membrane</location>
        <topology evidence="1">Single-pass membrane protein</topology>
    </subcellularLocation>
</comment>
<keyword evidence="7" id="KW-0653">Protein transport</keyword>
<evidence type="ECO:0000259" key="11">
    <source>
        <dbReference type="Pfam" id="PF05134"/>
    </source>
</evidence>
<evidence type="ECO:0000313" key="13">
    <source>
        <dbReference type="EMBL" id="KCZ83754.1"/>
    </source>
</evidence>
<feature type="transmembrane region" description="Helical" evidence="10">
    <location>
        <begin position="219"/>
        <end position="242"/>
    </location>
</feature>
<evidence type="ECO:0000256" key="5">
    <source>
        <dbReference type="ARBA" id="ARBA00022519"/>
    </source>
</evidence>
<dbReference type="GO" id="GO:0015628">
    <property type="term" value="P:protein secretion by the type II secretion system"/>
    <property type="evidence" value="ECO:0007669"/>
    <property type="project" value="InterPro"/>
</dbReference>
<dbReference type="GO" id="GO:0015627">
    <property type="term" value="C:type II protein secretion system complex"/>
    <property type="evidence" value="ECO:0007669"/>
    <property type="project" value="InterPro"/>
</dbReference>
<organism evidence="13 14">
    <name type="scientific">Hyphomonas adhaerens MHS-3</name>
    <dbReference type="NCBI Taxonomy" id="1280949"/>
    <lineage>
        <taxon>Bacteria</taxon>
        <taxon>Pseudomonadati</taxon>
        <taxon>Pseudomonadota</taxon>
        <taxon>Alphaproteobacteria</taxon>
        <taxon>Hyphomonadales</taxon>
        <taxon>Hyphomonadaceae</taxon>
        <taxon>Hyphomonas</taxon>
    </lineage>
</organism>
<proteinExistence type="inferred from homology"/>
<dbReference type="PATRIC" id="fig|1280949.3.peg.2877"/>
<dbReference type="Gene3D" id="3.30.420.380">
    <property type="match status" value="1"/>
</dbReference>
<feature type="domain" description="GspL periplasmic" evidence="12">
    <location>
        <begin position="215"/>
        <end position="365"/>
    </location>
</feature>
<keyword evidence="8 10" id="KW-1133">Transmembrane helix</keyword>
<keyword evidence="14" id="KW-1185">Reference proteome</keyword>
<keyword evidence="9 10" id="KW-0472">Membrane</keyword>
<evidence type="ECO:0000259" key="12">
    <source>
        <dbReference type="Pfam" id="PF12693"/>
    </source>
</evidence>
<name>A0A069E297_9PROT</name>